<accession>A0A0A9FXU9</accession>
<organism evidence="1">
    <name type="scientific">Arundo donax</name>
    <name type="common">Giant reed</name>
    <name type="synonym">Donax arundinaceus</name>
    <dbReference type="NCBI Taxonomy" id="35708"/>
    <lineage>
        <taxon>Eukaryota</taxon>
        <taxon>Viridiplantae</taxon>
        <taxon>Streptophyta</taxon>
        <taxon>Embryophyta</taxon>
        <taxon>Tracheophyta</taxon>
        <taxon>Spermatophyta</taxon>
        <taxon>Magnoliopsida</taxon>
        <taxon>Liliopsida</taxon>
        <taxon>Poales</taxon>
        <taxon>Poaceae</taxon>
        <taxon>PACMAD clade</taxon>
        <taxon>Arundinoideae</taxon>
        <taxon>Arundineae</taxon>
        <taxon>Arundo</taxon>
    </lineage>
</organism>
<sequence length="28" mass="3420">MKKNEKRRSRTQVLTIVFNLMIENDLNK</sequence>
<proteinExistence type="predicted"/>
<reference evidence="1" key="1">
    <citation type="submission" date="2014-09" db="EMBL/GenBank/DDBJ databases">
        <authorList>
            <person name="Magalhaes I.L.F."/>
            <person name="Oliveira U."/>
            <person name="Santos F.R."/>
            <person name="Vidigal T.H.D.A."/>
            <person name="Brescovit A.D."/>
            <person name="Santos A.J."/>
        </authorList>
    </citation>
    <scope>NUCLEOTIDE SEQUENCE</scope>
    <source>
        <tissue evidence="1">Shoot tissue taken approximately 20 cm above the soil surface</tissue>
    </source>
</reference>
<protein>
    <submittedName>
        <fullName evidence="1">Uncharacterized protein</fullName>
    </submittedName>
</protein>
<name>A0A0A9FXU9_ARUDO</name>
<evidence type="ECO:0000313" key="1">
    <source>
        <dbReference type="EMBL" id="JAE13198.1"/>
    </source>
</evidence>
<dbReference type="EMBL" id="GBRH01184698">
    <property type="protein sequence ID" value="JAE13198.1"/>
    <property type="molecule type" value="Transcribed_RNA"/>
</dbReference>
<dbReference type="AlphaFoldDB" id="A0A0A9FXU9"/>
<reference evidence="1" key="2">
    <citation type="journal article" date="2015" name="Data Brief">
        <title>Shoot transcriptome of the giant reed, Arundo donax.</title>
        <authorList>
            <person name="Barrero R.A."/>
            <person name="Guerrero F.D."/>
            <person name="Moolhuijzen P."/>
            <person name="Goolsby J.A."/>
            <person name="Tidwell J."/>
            <person name="Bellgard S.E."/>
            <person name="Bellgard M.I."/>
        </authorList>
    </citation>
    <scope>NUCLEOTIDE SEQUENCE</scope>
    <source>
        <tissue evidence="1">Shoot tissue taken approximately 20 cm above the soil surface</tissue>
    </source>
</reference>